<organism evidence="6 7">
    <name type="scientific">Rhamnella rubrinervis</name>
    <dbReference type="NCBI Taxonomy" id="2594499"/>
    <lineage>
        <taxon>Eukaryota</taxon>
        <taxon>Viridiplantae</taxon>
        <taxon>Streptophyta</taxon>
        <taxon>Embryophyta</taxon>
        <taxon>Tracheophyta</taxon>
        <taxon>Spermatophyta</taxon>
        <taxon>Magnoliopsida</taxon>
        <taxon>eudicotyledons</taxon>
        <taxon>Gunneridae</taxon>
        <taxon>Pentapetalae</taxon>
        <taxon>rosids</taxon>
        <taxon>fabids</taxon>
        <taxon>Rosales</taxon>
        <taxon>Rhamnaceae</taxon>
        <taxon>rhamnoid group</taxon>
        <taxon>Rhamneae</taxon>
        <taxon>Rhamnella</taxon>
    </lineage>
</organism>
<proteinExistence type="inferred from homology"/>
<dbReference type="PANTHER" id="PTHR32258:SF26">
    <property type="entry name" value="KINASE INTERACTING (KIP1-LIKE) FAMILY PROTEIN"/>
    <property type="match status" value="1"/>
</dbReference>
<evidence type="ECO:0000256" key="1">
    <source>
        <dbReference type="ARBA" id="ARBA00023054"/>
    </source>
</evidence>
<dbReference type="EMBL" id="VOIH02000009">
    <property type="protein sequence ID" value="KAF3438389.1"/>
    <property type="molecule type" value="Genomic_DNA"/>
</dbReference>
<keyword evidence="1 3" id="KW-0175">Coiled coil</keyword>
<evidence type="ECO:0000256" key="3">
    <source>
        <dbReference type="SAM" id="Coils"/>
    </source>
</evidence>
<evidence type="ECO:0000259" key="5">
    <source>
        <dbReference type="PROSITE" id="PS51774"/>
    </source>
</evidence>
<feature type="compositionally biased region" description="Low complexity" evidence="4">
    <location>
        <begin position="20"/>
        <end position="37"/>
    </location>
</feature>
<evidence type="ECO:0000256" key="2">
    <source>
        <dbReference type="ARBA" id="ARBA00038006"/>
    </source>
</evidence>
<dbReference type="AlphaFoldDB" id="A0A8K0E254"/>
<feature type="region of interest" description="Disordered" evidence="4">
    <location>
        <begin position="13"/>
        <end position="37"/>
    </location>
</feature>
<protein>
    <recommendedName>
        <fullName evidence="5">NAB domain-containing protein</fullName>
    </recommendedName>
</protein>
<dbReference type="InterPro" id="IPR011684">
    <property type="entry name" value="NAB"/>
</dbReference>
<sequence length="500" mass="57676">MKTNMKMEMERAPIMGSIESGPSPSPSSRRSFSSRNSNLNSSIPVWLLSNLADMEERMKTLEINKSETETMGDTFAERAESYYRKRPQLLALLQDLYNAYVNLTDRYKQVITKVHHRRVSSIENDYQCQHEEGDGISSEIESEVESSLSYQQPPSMQMTEDDCGIVDGDGLFVELVMKDVEFNILMHEVTKMDQRCCESSRKIELQKSLLDVLESERLILLNENARLEYRVATLVEENKGLVSETLFMKRKAGELARCVLRMREDQRVCMLSNKIEDLQGQIYKLEKRNKECYEQAMKKEKQLGNDEANKSSDKLKKNENVVDLETCFQTDKLNKKLMGIENHGNGNGKRVGIRKNGGIWWKRVKNMELYPQPPLTLLQYHLLPLKLSKDEIVSLLHGHPLIVTALPGTQYVTLNEIRVAEWNVYNDGRMIIHGVEDFFDPAFQTLRYPSYGVEEIQEKVDLANWCIPSQRLTAGPSHRLLKVRALQLEFDNVKLKDQLL</sequence>
<gene>
    <name evidence="6" type="ORF">FNV43_RR21151</name>
</gene>
<comment type="similarity">
    <text evidence="2">Belongs to the NET family.</text>
</comment>
<name>A0A8K0E254_9ROSA</name>
<comment type="caution">
    <text evidence="6">The sequence shown here is derived from an EMBL/GenBank/DDBJ whole genome shotgun (WGS) entry which is preliminary data.</text>
</comment>
<feature type="domain" description="NAB" evidence="5">
    <location>
        <begin position="28"/>
        <end position="114"/>
    </location>
</feature>
<dbReference type="PANTHER" id="PTHR32258">
    <property type="entry name" value="PROTEIN NETWORKED 4A"/>
    <property type="match status" value="1"/>
</dbReference>
<dbReference type="OrthoDB" id="1911293at2759"/>
<dbReference type="Proteomes" id="UP000796880">
    <property type="component" value="Unassembled WGS sequence"/>
</dbReference>
<evidence type="ECO:0000256" key="4">
    <source>
        <dbReference type="SAM" id="MobiDB-lite"/>
    </source>
</evidence>
<evidence type="ECO:0000313" key="7">
    <source>
        <dbReference type="Proteomes" id="UP000796880"/>
    </source>
</evidence>
<dbReference type="InterPro" id="IPR051861">
    <property type="entry name" value="NET_actin-binding_domain"/>
</dbReference>
<dbReference type="PROSITE" id="PS51774">
    <property type="entry name" value="NAB"/>
    <property type="match status" value="1"/>
</dbReference>
<reference evidence="6" key="1">
    <citation type="submission" date="2020-03" db="EMBL/GenBank/DDBJ databases">
        <title>A high-quality chromosome-level genome assembly of a woody plant with both climbing and erect habits, Rhamnella rubrinervis.</title>
        <authorList>
            <person name="Lu Z."/>
            <person name="Yang Y."/>
            <person name="Zhu X."/>
            <person name="Sun Y."/>
        </authorList>
    </citation>
    <scope>NUCLEOTIDE SEQUENCE</scope>
    <source>
        <strain evidence="6">BYM</strain>
        <tissue evidence="6">Leaf</tissue>
    </source>
</reference>
<evidence type="ECO:0000313" key="6">
    <source>
        <dbReference type="EMBL" id="KAF3438389.1"/>
    </source>
</evidence>
<dbReference type="Pfam" id="PF07765">
    <property type="entry name" value="KIP1"/>
    <property type="match status" value="1"/>
</dbReference>
<keyword evidence="7" id="KW-1185">Reference proteome</keyword>
<accession>A0A8K0E254</accession>
<dbReference type="GO" id="GO:0003779">
    <property type="term" value="F:actin binding"/>
    <property type="evidence" value="ECO:0007669"/>
    <property type="project" value="InterPro"/>
</dbReference>
<feature type="coiled-coil region" evidence="3">
    <location>
        <begin position="275"/>
        <end position="303"/>
    </location>
</feature>